<dbReference type="Proteomes" id="UP000326458">
    <property type="component" value="Unassembled WGS sequence"/>
</dbReference>
<reference evidence="12 13" key="1">
    <citation type="submission" date="2019-06" db="EMBL/GenBank/DDBJ databases">
        <title>Discovery of a novel chromosome fission-fusion reversal in muntjac.</title>
        <authorList>
            <person name="Mudd A.B."/>
            <person name="Bredeson J.V."/>
            <person name="Baum R."/>
            <person name="Hockemeyer D."/>
            <person name="Rokhsar D.S."/>
        </authorList>
    </citation>
    <scope>NUCLEOTIDE SEQUENCE [LARGE SCALE GENOMIC DNA]</scope>
    <source>
        <strain evidence="12">UTSW_UCB_Mm</strain>
        <tissue evidence="12">Fibroblast cell line</tissue>
    </source>
</reference>
<dbReference type="InterPro" id="IPR036055">
    <property type="entry name" value="LDL_receptor-like_sf"/>
</dbReference>
<proteinExistence type="predicted"/>
<dbReference type="SUPFAM" id="SSF63501">
    <property type="entry name" value="Frizzled cysteine-rich domain"/>
    <property type="match status" value="1"/>
</dbReference>
<protein>
    <recommendedName>
        <fullName evidence="14">Membrane frizzled-related protein</fullName>
    </recommendedName>
</protein>
<evidence type="ECO:0000313" key="13">
    <source>
        <dbReference type="Proteomes" id="UP000326458"/>
    </source>
</evidence>
<evidence type="ECO:0000259" key="11">
    <source>
        <dbReference type="PROSITE" id="PS50038"/>
    </source>
</evidence>
<dbReference type="InterPro" id="IPR035914">
    <property type="entry name" value="Sperma_CUB_dom_sf"/>
</dbReference>
<evidence type="ECO:0000256" key="6">
    <source>
        <dbReference type="PROSITE-ProRule" id="PRU00090"/>
    </source>
</evidence>
<evidence type="ECO:0000256" key="1">
    <source>
        <dbReference type="ARBA" id="ARBA00004401"/>
    </source>
</evidence>
<dbReference type="InterPro" id="IPR036790">
    <property type="entry name" value="Frizzled_dom_sf"/>
</dbReference>
<comment type="caution">
    <text evidence="12">The sequence shown here is derived from an EMBL/GenBank/DDBJ whole genome shotgun (WGS) entry which is preliminary data.</text>
</comment>
<keyword evidence="3" id="KW-0677">Repeat</keyword>
<dbReference type="CDD" id="cd00112">
    <property type="entry name" value="LDLa"/>
    <property type="match status" value="2"/>
</dbReference>
<evidence type="ECO:0000256" key="4">
    <source>
        <dbReference type="ARBA" id="ARBA00022968"/>
    </source>
</evidence>
<dbReference type="PANTHER" id="PTHR24251:SF30">
    <property type="entry name" value="MEMBRANE FRIZZLED-RELATED PROTEIN"/>
    <property type="match status" value="1"/>
</dbReference>
<feature type="disulfide bond" evidence="7">
    <location>
        <begin position="262"/>
        <end position="274"/>
    </location>
</feature>
<evidence type="ECO:0000256" key="3">
    <source>
        <dbReference type="ARBA" id="ARBA00022737"/>
    </source>
</evidence>
<evidence type="ECO:0000256" key="2">
    <source>
        <dbReference type="ARBA" id="ARBA00022475"/>
    </source>
</evidence>
<dbReference type="InterPro" id="IPR023415">
    <property type="entry name" value="LDLR_class-A_CS"/>
</dbReference>
<dbReference type="PANTHER" id="PTHR24251">
    <property type="entry name" value="OVOCHYMASE-RELATED"/>
    <property type="match status" value="1"/>
</dbReference>
<dbReference type="GO" id="GO:0005886">
    <property type="term" value="C:plasma membrane"/>
    <property type="evidence" value="ECO:0007669"/>
    <property type="project" value="UniProtKB-SubCell"/>
</dbReference>
<dbReference type="SMART" id="SM00063">
    <property type="entry name" value="FRI"/>
    <property type="match status" value="1"/>
</dbReference>
<dbReference type="Pfam" id="PF01392">
    <property type="entry name" value="Fz"/>
    <property type="match status" value="1"/>
</dbReference>
<keyword evidence="5 7" id="KW-1015">Disulfide bond</keyword>
<evidence type="ECO:0000256" key="8">
    <source>
        <dbReference type="SAM" id="MobiDB-lite"/>
    </source>
</evidence>
<sequence length="586" mass="63398">MKDCSDIILCVETTELSKTEFCNPAFEPESGPPCPLPALREDANCSVRAPWHGRHPRRLQPDCRFSWLCVLLLAGLLLLLLGLLVAIILAQLQATAPPGATYHPLPSRGLATIDTTPATSTTTSQATGTPRGQPEVGVSLAPQSACGGLLPGPRGFFSSPNYPDPYPPNAHCVWHIQVATDHAIQLKIETLSTESVASCLFDRLEISPEPEGPLLRVCGRVPPPTLNTNASRLRVAFVSDSSVEGSGFHAWYQAVAPGHGSCAHEEFPCDHFVCLLRDSVCDGFANCADGSDETNCSAKFSGCGGNLTGLEGTFSAPSYLQQYPHQQLCTWHISVPAGHGIELLFHNFSLEAQDECKSDYVEVYKARNSGALSLLDRFCGAEPPPRLVSSHHQLAVLFRTDHGFSVGGFSATYRALNATESRWPWALGCPCMPGEFPCQDGGCESLQWMCSTWRDCADDNCSSPLFPTPELACEPVQVEMCVGLSYNTTAFPNIWVGMTTQEEVVEVLRGYKSLTSLPCYQNFRRLLCGLLVPHCTPLGSVLPPCRSVCQEAERQCQSGLALLGTPWPFNCNRLPEAAGLEACAQP</sequence>
<feature type="disulfide bond" evidence="7">
    <location>
        <begin position="281"/>
        <end position="296"/>
    </location>
</feature>
<dbReference type="PROSITE" id="PS01180">
    <property type="entry name" value="CUB"/>
    <property type="match status" value="2"/>
</dbReference>
<dbReference type="Gene3D" id="1.10.2000.10">
    <property type="entry name" value="Frizzled cysteine-rich domain"/>
    <property type="match status" value="1"/>
</dbReference>
<keyword evidence="9" id="KW-0812">Transmembrane</keyword>
<dbReference type="FunFam" id="1.10.2000.10:FF:000015">
    <property type="entry name" value="membrane frizzled-related protein"/>
    <property type="match status" value="1"/>
</dbReference>
<keyword evidence="9" id="KW-1133">Transmembrane helix</keyword>
<dbReference type="EMBL" id="VCEA01000002">
    <property type="protein sequence ID" value="KAB0349778.1"/>
    <property type="molecule type" value="Genomic_DNA"/>
</dbReference>
<dbReference type="FunFam" id="2.60.120.290:FF:000005">
    <property type="entry name" value="Procollagen C-endopeptidase enhancer 1"/>
    <property type="match status" value="1"/>
</dbReference>
<comment type="subcellular location">
    <subcellularLocation>
        <location evidence="1">Cell membrane</location>
        <topology evidence="1">Single-pass type II membrane protein</topology>
    </subcellularLocation>
</comment>
<dbReference type="CDD" id="cd07066">
    <property type="entry name" value="CRD_FZ"/>
    <property type="match status" value="1"/>
</dbReference>
<feature type="disulfide bond" evidence="7">
    <location>
        <begin position="269"/>
        <end position="287"/>
    </location>
</feature>
<feature type="domain" description="CUB" evidence="10">
    <location>
        <begin position="303"/>
        <end position="416"/>
    </location>
</feature>
<accession>A0A5N3VL10</accession>
<evidence type="ECO:0000313" key="12">
    <source>
        <dbReference type="EMBL" id="KAB0349778.1"/>
    </source>
</evidence>
<name>A0A5N3VL10_MUNMU</name>
<dbReference type="Gene3D" id="4.10.400.10">
    <property type="entry name" value="Low-density Lipoprotein Receptor"/>
    <property type="match status" value="1"/>
</dbReference>
<dbReference type="SUPFAM" id="SSF49854">
    <property type="entry name" value="Spermadhesin, CUB domain"/>
    <property type="match status" value="2"/>
</dbReference>
<evidence type="ECO:0000256" key="7">
    <source>
        <dbReference type="PROSITE-ProRule" id="PRU00124"/>
    </source>
</evidence>
<organism evidence="12 13">
    <name type="scientific">Muntiacus muntjak</name>
    <name type="common">Barking deer</name>
    <name type="synonym">Indian muntjac</name>
    <dbReference type="NCBI Taxonomy" id="9888"/>
    <lineage>
        <taxon>Eukaryota</taxon>
        <taxon>Metazoa</taxon>
        <taxon>Chordata</taxon>
        <taxon>Craniata</taxon>
        <taxon>Vertebrata</taxon>
        <taxon>Euteleostomi</taxon>
        <taxon>Mammalia</taxon>
        <taxon>Eutheria</taxon>
        <taxon>Laurasiatheria</taxon>
        <taxon>Artiodactyla</taxon>
        <taxon>Ruminantia</taxon>
        <taxon>Pecora</taxon>
        <taxon>Cervidae</taxon>
        <taxon>Muntiacinae</taxon>
        <taxon>Muntiacus</taxon>
    </lineage>
</organism>
<feature type="region of interest" description="Disordered" evidence="8">
    <location>
        <begin position="111"/>
        <end position="135"/>
    </location>
</feature>
<keyword evidence="9" id="KW-0472">Membrane</keyword>
<dbReference type="InterPro" id="IPR020067">
    <property type="entry name" value="Frizzled_dom"/>
</dbReference>
<dbReference type="CDD" id="cd00041">
    <property type="entry name" value="CUB"/>
    <property type="match status" value="2"/>
</dbReference>
<dbReference type="AlphaFoldDB" id="A0A5N3VL10"/>
<dbReference type="InterPro" id="IPR000859">
    <property type="entry name" value="CUB_dom"/>
</dbReference>
<dbReference type="FunFam" id="2.60.120.290:FF:000013">
    <property type="entry name" value="Membrane frizzled-related protein"/>
    <property type="match status" value="1"/>
</dbReference>
<gene>
    <name evidence="12" type="ORF">FD754_014635</name>
</gene>
<dbReference type="SMART" id="SM00192">
    <property type="entry name" value="LDLa"/>
    <property type="match status" value="2"/>
</dbReference>
<dbReference type="Pfam" id="PF00057">
    <property type="entry name" value="Ldl_recept_a"/>
    <property type="match status" value="1"/>
</dbReference>
<dbReference type="SMART" id="SM00042">
    <property type="entry name" value="CUB"/>
    <property type="match status" value="2"/>
</dbReference>
<dbReference type="PROSITE" id="PS01209">
    <property type="entry name" value="LDLRA_1"/>
    <property type="match status" value="1"/>
</dbReference>
<dbReference type="Gene3D" id="2.60.120.290">
    <property type="entry name" value="Spermadhesin, CUB domain"/>
    <property type="match status" value="2"/>
</dbReference>
<keyword evidence="4" id="KW-0735">Signal-anchor</keyword>
<dbReference type="InterPro" id="IPR002172">
    <property type="entry name" value="LDrepeatLR_classA_rpt"/>
</dbReference>
<comment type="caution">
    <text evidence="6">Lacks conserved residue(s) required for the propagation of feature annotation.</text>
</comment>
<keyword evidence="13" id="KW-1185">Reference proteome</keyword>
<dbReference type="PROSITE" id="PS50038">
    <property type="entry name" value="FZ"/>
    <property type="match status" value="1"/>
</dbReference>
<evidence type="ECO:0000256" key="9">
    <source>
        <dbReference type="SAM" id="Phobius"/>
    </source>
</evidence>
<evidence type="ECO:0000259" key="10">
    <source>
        <dbReference type="PROSITE" id="PS01180"/>
    </source>
</evidence>
<feature type="domain" description="FZ" evidence="11">
    <location>
        <begin position="468"/>
        <end position="586"/>
    </location>
</feature>
<dbReference type="SUPFAM" id="SSF57424">
    <property type="entry name" value="LDL receptor-like module"/>
    <property type="match status" value="1"/>
</dbReference>
<keyword evidence="2" id="KW-1003">Cell membrane</keyword>
<feature type="compositionally biased region" description="Low complexity" evidence="8">
    <location>
        <begin position="111"/>
        <end position="129"/>
    </location>
</feature>
<feature type="transmembrane region" description="Helical" evidence="9">
    <location>
        <begin position="65"/>
        <end position="90"/>
    </location>
</feature>
<feature type="domain" description="CUB" evidence="10">
    <location>
        <begin position="146"/>
        <end position="255"/>
    </location>
</feature>
<evidence type="ECO:0000256" key="5">
    <source>
        <dbReference type="ARBA" id="ARBA00023157"/>
    </source>
</evidence>
<evidence type="ECO:0008006" key="14">
    <source>
        <dbReference type="Google" id="ProtNLM"/>
    </source>
</evidence>
<dbReference type="PROSITE" id="PS50068">
    <property type="entry name" value="LDLRA_2"/>
    <property type="match status" value="1"/>
</dbReference>
<dbReference type="Pfam" id="PF00431">
    <property type="entry name" value="CUB"/>
    <property type="match status" value="2"/>
</dbReference>